<dbReference type="SUPFAM" id="SSF55620">
    <property type="entry name" value="Tetrahydrobiopterin biosynthesis enzymes-like"/>
    <property type="match status" value="1"/>
</dbReference>
<organism evidence="3 4">
    <name type="scientific">Stachybotrys chlorohalonatus (strain IBT 40285)</name>
    <dbReference type="NCBI Taxonomy" id="1283841"/>
    <lineage>
        <taxon>Eukaryota</taxon>
        <taxon>Fungi</taxon>
        <taxon>Dikarya</taxon>
        <taxon>Ascomycota</taxon>
        <taxon>Pezizomycotina</taxon>
        <taxon>Sordariomycetes</taxon>
        <taxon>Hypocreomycetidae</taxon>
        <taxon>Hypocreales</taxon>
        <taxon>Stachybotryaceae</taxon>
        <taxon>Stachybotrys</taxon>
    </lineage>
</organism>
<dbReference type="AlphaFoldDB" id="A0A084R2P5"/>
<dbReference type="GO" id="GO:0046656">
    <property type="term" value="P:folic acid biosynthetic process"/>
    <property type="evidence" value="ECO:0007669"/>
    <property type="project" value="UniProtKB-KW"/>
</dbReference>
<dbReference type="SMART" id="SM00905">
    <property type="entry name" value="FolB"/>
    <property type="match status" value="1"/>
</dbReference>
<dbReference type="OMA" id="PCLIGVN"/>
<reference evidence="3 4" key="1">
    <citation type="journal article" date="2014" name="BMC Genomics">
        <title>Comparative genome sequencing reveals chemotype-specific gene clusters in the toxigenic black mold Stachybotrys.</title>
        <authorList>
            <person name="Semeiks J."/>
            <person name="Borek D."/>
            <person name="Otwinowski Z."/>
            <person name="Grishin N.V."/>
        </authorList>
    </citation>
    <scope>NUCLEOTIDE SEQUENCE [LARGE SCALE GENOMIC DNA]</scope>
    <source>
        <strain evidence="3 4">IBT 40285</strain>
    </source>
</reference>
<feature type="domain" description="Dihydroneopterin aldolase/epimerase" evidence="2">
    <location>
        <begin position="179"/>
        <end position="290"/>
    </location>
</feature>
<keyword evidence="4" id="KW-1185">Reference proteome</keyword>
<dbReference type="HOGENOM" id="CLU_062068_0_0_1"/>
<dbReference type="InterPro" id="IPR043133">
    <property type="entry name" value="GTP-CH-I_C/QueF"/>
</dbReference>
<evidence type="ECO:0000256" key="1">
    <source>
        <dbReference type="ARBA" id="ARBA00022909"/>
    </source>
</evidence>
<dbReference type="GO" id="GO:0004150">
    <property type="term" value="F:dihydroneopterin aldolase activity"/>
    <property type="evidence" value="ECO:0007669"/>
    <property type="project" value="InterPro"/>
</dbReference>
<dbReference type="Gene3D" id="3.30.1130.10">
    <property type="match status" value="2"/>
</dbReference>
<keyword evidence="1" id="KW-0289">Folate biosynthesis</keyword>
<proteinExistence type="predicted"/>
<dbReference type="Proteomes" id="UP000028524">
    <property type="component" value="Unassembled WGS sequence"/>
</dbReference>
<dbReference type="STRING" id="1283841.A0A084R2P5"/>
<dbReference type="InterPro" id="IPR006157">
    <property type="entry name" value="FolB_dom"/>
</dbReference>
<dbReference type="EMBL" id="KL659196">
    <property type="protein sequence ID" value="KFA70480.1"/>
    <property type="molecule type" value="Genomic_DNA"/>
</dbReference>
<evidence type="ECO:0000313" key="4">
    <source>
        <dbReference type="Proteomes" id="UP000028524"/>
    </source>
</evidence>
<accession>A0A084R2P5</accession>
<dbReference type="InParanoid" id="A0A084R2P5"/>
<protein>
    <recommendedName>
        <fullName evidence="2">Dihydroneopterin aldolase/epimerase domain-containing protein</fullName>
    </recommendedName>
</protein>
<gene>
    <name evidence="3" type="ORF">S40285_00627</name>
</gene>
<evidence type="ECO:0000313" key="3">
    <source>
        <dbReference type="EMBL" id="KFA70480.1"/>
    </source>
</evidence>
<sequence>MALPVKLAWEVKAAAGKAPAVIRVKKLQTTISGPSDAWGRQGKTQPMLVSAEVSLVKPFGSSSAADAVAGDTVHYGLLSKAILASLRRLDAEGASDSVKSLRGVLDEIWVGLTGFDTSGEQKTGSGAKPFLVMEGIRQLRVTLHLPKASLLGNGISLTSAALFNTGGNTPSVEARALGWKIHELRLPTLIGVNDNERTAKQVVVASVEVERHDSGDDAYCGLEAVVVKTISDSSFETLEALAATLASDVTRHLMSSYESPLAGSGWHITIGLEKPIAVPLAEAACVELSTSTKELLEEAS</sequence>
<dbReference type="Pfam" id="PF02152">
    <property type="entry name" value="FolB"/>
    <property type="match status" value="1"/>
</dbReference>
<name>A0A084R2P5_STAC4</name>
<evidence type="ECO:0000259" key="2">
    <source>
        <dbReference type="SMART" id="SM00905"/>
    </source>
</evidence>
<dbReference type="OrthoDB" id="5425486at2759"/>